<protein>
    <submittedName>
        <fullName evidence="2">Putative lipocalin-3 1</fullName>
    </submittedName>
</protein>
<accession>A0A023FRP8</accession>
<feature type="chain" id="PRO_5001521221" evidence="1">
    <location>
        <begin position="24"/>
        <end position="211"/>
    </location>
</feature>
<keyword evidence="1" id="KW-0732">Signal</keyword>
<reference evidence="2" key="1">
    <citation type="submission" date="2014-03" db="EMBL/GenBank/DDBJ databases">
        <title>The sialotranscriptome of Amblyomma triste, Amblyomma parvum and Amblyomma cajennense ticks, uncovered by 454-based RNA-seq.</title>
        <authorList>
            <person name="Garcia G.R."/>
            <person name="Gardinassi L.G."/>
            <person name="Ribeiro J.M."/>
            <person name="Anatriello E."/>
            <person name="Ferreira B.R."/>
            <person name="Moreira H.N."/>
            <person name="Mafra C."/>
            <person name="Olegario M.M."/>
            <person name="Szabo P.J."/>
            <person name="Miranda-Santos I.K."/>
            <person name="Maruyama S.R."/>
        </authorList>
    </citation>
    <scope>NUCLEOTIDE SEQUENCE</scope>
    <source>
        <strain evidence="2">Uberlandia</strain>
        <tissue evidence="2">Salivary glands</tissue>
    </source>
</reference>
<dbReference type="EMBL" id="GBBK01000001">
    <property type="protein sequence ID" value="JAC24481.1"/>
    <property type="molecule type" value="mRNA"/>
</dbReference>
<evidence type="ECO:0000313" key="2">
    <source>
        <dbReference type="EMBL" id="JAC24481.1"/>
    </source>
</evidence>
<proteinExistence type="evidence at transcript level"/>
<organism evidence="2">
    <name type="scientific">Amblyomma cajennense</name>
    <name type="common">Cayenne tick</name>
    <name type="synonym">Acarus cajennensis</name>
    <dbReference type="NCBI Taxonomy" id="34607"/>
    <lineage>
        <taxon>Eukaryota</taxon>
        <taxon>Metazoa</taxon>
        <taxon>Ecdysozoa</taxon>
        <taxon>Arthropoda</taxon>
        <taxon>Chelicerata</taxon>
        <taxon>Arachnida</taxon>
        <taxon>Acari</taxon>
        <taxon>Parasitiformes</taxon>
        <taxon>Ixodida</taxon>
        <taxon>Ixodoidea</taxon>
        <taxon>Ixodidae</taxon>
        <taxon>Amblyomminae</taxon>
        <taxon>Amblyomma</taxon>
    </lineage>
</organism>
<evidence type="ECO:0000256" key="1">
    <source>
        <dbReference type="SAM" id="SignalP"/>
    </source>
</evidence>
<dbReference type="AlphaFoldDB" id="A0A023FRP8"/>
<name>A0A023FRP8_AMBCJ</name>
<feature type="signal peptide" evidence="1">
    <location>
        <begin position="1"/>
        <end position="23"/>
    </location>
</feature>
<sequence>MEKRNTPSIFIVLLVVAMRSTAAADAEESAPANNADFNKFLASEDPVWTIESTARNPPTCRLDVIDRQNGRDALLHRYEKNMFPRGSRSGQRGVQSYDFIATFPTTDSMSLRYQANDAPYSHEKLELISRDGKCALISWKALRNAGSPLQKVEVTEEVRARNSAIDSEGNASCLNDLKQIMEEQHKGSQRRLLVYSPSCQKIHERRLSRPE</sequence>